<keyword evidence="2" id="KW-1185">Reference proteome</keyword>
<accession>A0A388KPJ6</accession>
<dbReference type="Proteomes" id="UP000265515">
    <property type="component" value="Unassembled WGS sequence"/>
</dbReference>
<evidence type="ECO:0000313" key="2">
    <source>
        <dbReference type="Proteomes" id="UP000265515"/>
    </source>
</evidence>
<dbReference type="AlphaFoldDB" id="A0A388KPJ6"/>
<dbReference type="EMBL" id="BFEA01000156">
    <property type="protein sequence ID" value="GBG71990.1"/>
    <property type="molecule type" value="Genomic_DNA"/>
</dbReference>
<organism evidence="1 2">
    <name type="scientific">Chara braunii</name>
    <name type="common">Braun's stonewort</name>
    <dbReference type="NCBI Taxonomy" id="69332"/>
    <lineage>
        <taxon>Eukaryota</taxon>
        <taxon>Viridiplantae</taxon>
        <taxon>Streptophyta</taxon>
        <taxon>Charophyceae</taxon>
        <taxon>Charales</taxon>
        <taxon>Characeae</taxon>
        <taxon>Chara</taxon>
    </lineage>
</organism>
<evidence type="ECO:0000313" key="1">
    <source>
        <dbReference type="EMBL" id="GBG71990.1"/>
    </source>
</evidence>
<reference evidence="1 2" key="1">
    <citation type="journal article" date="2018" name="Cell">
        <title>The Chara Genome: Secondary Complexity and Implications for Plant Terrestrialization.</title>
        <authorList>
            <person name="Nishiyama T."/>
            <person name="Sakayama H."/>
            <person name="Vries J.D."/>
            <person name="Buschmann H."/>
            <person name="Saint-Marcoux D."/>
            <person name="Ullrich K.K."/>
            <person name="Haas F.B."/>
            <person name="Vanderstraeten L."/>
            <person name="Becker D."/>
            <person name="Lang D."/>
            <person name="Vosolsobe S."/>
            <person name="Rombauts S."/>
            <person name="Wilhelmsson P.K.I."/>
            <person name="Janitza P."/>
            <person name="Kern R."/>
            <person name="Heyl A."/>
            <person name="Rumpler F."/>
            <person name="Villalobos L.I.A.C."/>
            <person name="Clay J.M."/>
            <person name="Skokan R."/>
            <person name="Toyoda A."/>
            <person name="Suzuki Y."/>
            <person name="Kagoshima H."/>
            <person name="Schijlen E."/>
            <person name="Tajeshwar N."/>
            <person name="Catarino B."/>
            <person name="Hetherington A.J."/>
            <person name="Saltykova A."/>
            <person name="Bonnot C."/>
            <person name="Breuninger H."/>
            <person name="Symeonidi A."/>
            <person name="Radhakrishnan G.V."/>
            <person name="Van Nieuwerburgh F."/>
            <person name="Deforce D."/>
            <person name="Chang C."/>
            <person name="Karol K.G."/>
            <person name="Hedrich R."/>
            <person name="Ulvskov P."/>
            <person name="Glockner G."/>
            <person name="Delwiche C.F."/>
            <person name="Petrasek J."/>
            <person name="Van de Peer Y."/>
            <person name="Friml J."/>
            <person name="Beilby M."/>
            <person name="Dolan L."/>
            <person name="Kohara Y."/>
            <person name="Sugano S."/>
            <person name="Fujiyama A."/>
            <person name="Delaux P.-M."/>
            <person name="Quint M."/>
            <person name="TheiBen G."/>
            <person name="Hagemann M."/>
            <person name="Harholt J."/>
            <person name="Dunand C."/>
            <person name="Zachgo S."/>
            <person name="Langdale J."/>
            <person name="Maumus F."/>
            <person name="Straeten D.V.D."/>
            <person name="Gould S.B."/>
            <person name="Rensing S.A."/>
        </authorList>
    </citation>
    <scope>NUCLEOTIDE SEQUENCE [LARGE SCALE GENOMIC DNA]</scope>
    <source>
        <strain evidence="1 2">S276</strain>
    </source>
</reference>
<sequence length="90" mass="9616">MSPSILVCSPSCLGTETGSSLWLSNVNAGEDLRAIIVDRFSEPPGVAFDRGLCGSPIFLGEDLKSPILCTADRKVDFNDNGVIRRGCNSR</sequence>
<protein>
    <submittedName>
        <fullName evidence="1">Uncharacterized protein</fullName>
    </submittedName>
</protein>
<name>A0A388KPJ6_CHABU</name>
<dbReference type="Gramene" id="GBG71990">
    <property type="protein sequence ID" value="GBG71990"/>
    <property type="gene ID" value="CBR_g10929"/>
</dbReference>
<gene>
    <name evidence="1" type="ORF">CBR_g10929</name>
</gene>
<proteinExistence type="predicted"/>
<comment type="caution">
    <text evidence="1">The sequence shown here is derived from an EMBL/GenBank/DDBJ whole genome shotgun (WGS) entry which is preliminary data.</text>
</comment>